<accession>A0A1U8B7Z0</accession>
<dbReference type="PANTHER" id="PTHR47570:SF1">
    <property type="entry name" value="ZINC ION BINDING PROTEIN"/>
    <property type="match status" value="1"/>
</dbReference>
<name>A0A1U8B7Z0_NELNU</name>
<sequence length="377" mass="42570">MECAAKGRGTRCIGPATRRCGRCGAVAYCSVSHQLSHWRDHKQECERLELQMRSAEVLHDFPFTFSKEATLQVCEKQVTRCSFLMTRRLHLVGMWKYECSCGTSVASSDHLRIIDDWNLPSTLCPCCEPITPISICLRSWKDYYEWRCLPLHSPVALLLHWTLTVYHAIQLATITRSVDGSSNKIHIHYLGPDKELLQLAGFAELHALFPGIQVHMELVGPAVPQFRDGERIDLRSYVHCVEVDCSCKSSSDNASLLVSHGRNSAVTMRLHKGFYHDRYKEIVKESFPHLIIASNAGIAAYSSWLPTIETIKEMDVPAIFSDYCEEAAHLAACCISSVTNRPLRLPQVQLNPFRQPMAVEDSALFLPCYSNCFVFGM</sequence>
<dbReference type="RefSeq" id="XP_010272095.1">
    <property type="nucleotide sequence ID" value="XM_010273793.2"/>
</dbReference>
<evidence type="ECO:0000259" key="5">
    <source>
        <dbReference type="PROSITE" id="PS50865"/>
    </source>
</evidence>
<keyword evidence="3" id="KW-0862">Zinc</keyword>
<dbReference type="GeneID" id="104607982"/>
<dbReference type="AlphaFoldDB" id="A0A1U8B7Z0"/>
<dbReference type="SUPFAM" id="SSF144232">
    <property type="entry name" value="HIT/MYND zinc finger-like"/>
    <property type="match status" value="1"/>
</dbReference>
<keyword evidence="6" id="KW-1185">Reference proteome</keyword>
<dbReference type="InterPro" id="IPR046824">
    <property type="entry name" value="Mss51-like_C"/>
</dbReference>
<dbReference type="Pfam" id="PF20179">
    <property type="entry name" value="MSS51_C"/>
    <property type="match status" value="1"/>
</dbReference>
<proteinExistence type="predicted"/>
<evidence type="ECO:0000256" key="3">
    <source>
        <dbReference type="ARBA" id="ARBA00022833"/>
    </source>
</evidence>
<dbReference type="PANTHER" id="PTHR47570">
    <property type="entry name" value="ZINC ION BINDING PROTEIN"/>
    <property type="match status" value="1"/>
</dbReference>
<keyword evidence="1" id="KW-0479">Metal-binding</keyword>
<dbReference type="PROSITE" id="PS50865">
    <property type="entry name" value="ZF_MYND_2"/>
    <property type="match status" value="1"/>
</dbReference>
<evidence type="ECO:0000256" key="1">
    <source>
        <dbReference type="ARBA" id="ARBA00022723"/>
    </source>
</evidence>
<dbReference type="eggNOG" id="ENOG502QTEK">
    <property type="taxonomic scope" value="Eukaryota"/>
</dbReference>
<evidence type="ECO:0000313" key="7">
    <source>
        <dbReference type="RefSeq" id="XP_010272095.1"/>
    </source>
</evidence>
<protein>
    <submittedName>
        <fullName evidence="7">Zinc finger MYND domain-containing protein 15 isoform X1</fullName>
    </submittedName>
</protein>
<gene>
    <name evidence="7" type="primary">LOC104607982</name>
</gene>
<organism evidence="6 7">
    <name type="scientific">Nelumbo nucifera</name>
    <name type="common">Sacred lotus</name>
    <dbReference type="NCBI Taxonomy" id="4432"/>
    <lineage>
        <taxon>Eukaryota</taxon>
        <taxon>Viridiplantae</taxon>
        <taxon>Streptophyta</taxon>
        <taxon>Embryophyta</taxon>
        <taxon>Tracheophyta</taxon>
        <taxon>Spermatophyta</taxon>
        <taxon>Magnoliopsida</taxon>
        <taxon>Proteales</taxon>
        <taxon>Nelumbonaceae</taxon>
        <taxon>Nelumbo</taxon>
    </lineage>
</organism>
<dbReference type="Gene3D" id="6.10.140.2220">
    <property type="match status" value="1"/>
</dbReference>
<feature type="domain" description="MYND-type" evidence="5">
    <location>
        <begin position="3"/>
        <end position="45"/>
    </location>
</feature>
<dbReference type="KEGG" id="nnu:104607982"/>
<dbReference type="OrthoDB" id="5282002at2759"/>
<dbReference type="GO" id="GO:0008270">
    <property type="term" value="F:zinc ion binding"/>
    <property type="evidence" value="ECO:0007669"/>
    <property type="project" value="UniProtKB-KW"/>
</dbReference>
<dbReference type="InParanoid" id="A0A1U8B7Z0"/>
<evidence type="ECO:0000256" key="4">
    <source>
        <dbReference type="PROSITE-ProRule" id="PRU00134"/>
    </source>
</evidence>
<keyword evidence="2 4" id="KW-0863">Zinc-finger</keyword>
<reference evidence="7" key="1">
    <citation type="submission" date="2025-08" db="UniProtKB">
        <authorList>
            <consortium name="RefSeq"/>
        </authorList>
    </citation>
    <scope>IDENTIFICATION</scope>
</reference>
<dbReference type="InterPro" id="IPR002893">
    <property type="entry name" value="Znf_MYND"/>
</dbReference>
<evidence type="ECO:0000256" key="2">
    <source>
        <dbReference type="ARBA" id="ARBA00022771"/>
    </source>
</evidence>
<dbReference type="FunCoup" id="A0A1U8B7Z0">
    <property type="interactions" value="137"/>
</dbReference>
<evidence type="ECO:0000313" key="6">
    <source>
        <dbReference type="Proteomes" id="UP000189703"/>
    </source>
</evidence>
<dbReference type="STRING" id="4432.A0A1U8B7Z0"/>
<dbReference type="Proteomes" id="UP000189703">
    <property type="component" value="Unplaced"/>
</dbReference>
<dbReference type="Pfam" id="PF01753">
    <property type="entry name" value="zf-MYND"/>
    <property type="match status" value="1"/>
</dbReference>
<dbReference type="OMA" id="GMWMYEC"/>